<gene>
    <name evidence="3" type="ORF">Plo01_08330</name>
</gene>
<dbReference type="InterPro" id="IPR011067">
    <property type="entry name" value="Plasmid_toxin/cell-grow_inhib"/>
</dbReference>
<keyword evidence="4" id="KW-1185">Reference proteome</keyword>
<evidence type="ECO:0000256" key="1">
    <source>
        <dbReference type="ARBA" id="ARBA00007521"/>
    </source>
</evidence>
<name>A0A8J3W2J1_9ACTN</name>
<dbReference type="AlphaFoldDB" id="A0A8J3W2J1"/>
<dbReference type="PANTHER" id="PTHR33988:SF2">
    <property type="entry name" value="ENDORIBONUCLEASE MAZF"/>
    <property type="match status" value="1"/>
</dbReference>
<comment type="similarity">
    <text evidence="1">Belongs to the PemK/MazF family.</text>
</comment>
<reference evidence="3 4" key="1">
    <citation type="submission" date="2021-01" db="EMBL/GenBank/DDBJ databases">
        <title>Whole genome shotgun sequence of Planobispora longispora NBRC 13918.</title>
        <authorList>
            <person name="Komaki H."/>
            <person name="Tamura T."/>
        </authorList>
    </citation>
    <scope>NUCLEOTIDE SEQUENCE [LARGE SCALE GENOMIC DNA]</scope>
    <source>
        <strain evidence="3 4">NBRC 13918</strain>
    </source>
</reference>
<dbReference type="GO" id="GO:0004521">
    <property type="term" value="F:RNA endonuclease activity"/>
    <property type="evidence" value="ECO:0007669"/>
    <property type="project" value="TreeGrafter"/>
</dbReference>
<proteinExistence type="inferred from homology"/>
<protein>
    <submittedName>
        <fullName evidence="3">Putative toxin</fullName>
    </submittedName>
</protein>
<comment type="caution">
    <text evidence="3">The sequence shown here is derived from an EMBL/GenBank/DDBJ whole genome shotgun (WGS) entry which is preliminary data.</text>
</comment>
<dbReference type="Pfam" id="PF02452">
    <property type="entry name" value="PemK_toxin"/>
    <property type="match status" value="1"/>
</dbReference>
<dbReference type="GO" id="GO:0016075">
    <property type="term" value="P:rRNA catabolic process"/>
    <property type="evidence" value="ECO:0007669"/>
    <property type="project" value="TreeGrafter"/>
</dbReference>
<dbReference type="InterPro" id="IPR003477">
    <property type="entry name" value="PemK-like"/>
</dbReference>
<keyword evidence="2" id="KW-1277">Toxin-antitoxin system</keyword>
<dbReference type="EMBL" id="BOOH01000009">
    <property type="protein sequence ID" value="GIH74404.1"/>
    <property type="molecule type" value="Genomic_DNA"/>
</dbReference>
<dbReference type="Proteomes" id="UP000616724">
    <property type="component" value="Unassembled WGS sequence"/>
</dbReference>
<evidence type="ECO:0000313" key="4">
    <source>
        <dbReference type="Proteomes" id="UP000616724"/>
    </source>
</evidence>
<dbReference type="GO" id="GO:0003677">
    <property type="term" value="F:DNA binding"/>
    <property type="evidence" value="ECO:0007669"/>
    <property type="project" value="InterPro"/>
</dbReference>
<sequence>MPMRGDVYRVRAPRDVVGHEQRGDRYAVVLQSDAFAVLSTLVVAPTSTSAAPAVFRPEIELNGKTTRVLVDQMRAVDISRLGDFAGRLDLSEVQEIGRTLHGFLGLRCR</sequence>
<dbReference type="RefSeq" id="WP_239315868.1">
    <property type="nucleotide sequence ID" value="NZ_BOOH01000009.1"/>
</dbReference>
<dbReference type="PANTHER" id="PTHR33988">
    <property type="entry name" value="ENDORIBONUCLEASE MAZF-RELATED"/>
    <property type="match status" value="1"/>
</dbReference>
<evidence type="ECO:0000313" key="3">
    <source>
        <dbReference type="EMBL" id="GIH74404.1"/>
    </source>
</evidence>
<accession>A0A8J3W2J1</accession>
<dbReference type="GO" id="GO:0006402">
    <property type="term" value="P:mRNA catabolic process"/>
    <property type="evidence" value="ECO:0007669"/>
    <property type="project" value="TreeGrafter"/>
</dbReference>
<organism evidence="3 4">
    <name type="scientific">Planobispora longispora</name>
    <dbReference type="NCBI Taxonomy" id="28887"/>
    <lineage>
        <taxon>Bacteria</taxon>
        <taxon>Bacillati</taxon>
        <taxon>Actinomycetota</taxon>
        <taxon>Actinomycetes</taxon>
        <taxon>Streptosporangiales</taxon>
        <taxon>Streptosporangiaceae</taxon>
        <taxon>Planobispora</taxon>
    </lineage>
</organism>
<dbReference type="SUPFAM" id="SSF50118">
    <property type="entry name" value="Cell growth inhibitor/plasmid maintenance toxic component"/>
    <property type="match status" value="1"/>
</dbReference>
<evidence type="ECO:0000256" key="2">
    <source>
        <dbReference type="ARBA" id="ARBA00022649"/>
    </source>
</evidence>
<dbReference type="Gene3D" id="2.30.30.110">
    <property type="match status" value="1"/>
</dbReference>